<evidence type="ECO:0000313" key="3">
    <source>
        <dbReference type="Proteomes" id="UP001596116"/>
    </source>
</evidence>
<keyword evidence="1" id="KW-0732">Signal</keyword>
<proteinExistence type="predicted"/>
<feature type="signal peptide" evidence="1">
    <location>
        <begin position="1"/>
        <end position="32"/>
    </location>
</feature>
<evidence type="ECO:0008006" key="4">
    <source>
        <dbReference type="Google" id="ProtNLM"/>
    </source>
</evidence>
<keyword evidence="3" id="KW-1185">Reference proteome</keyword>
<organism evidence="2 3">
    <name type="scientific">Hyphococcus aureus</name>
    <dbReference type="NCBI Taxonomy" id="2666033"/>
    <lineage>
        <taxon>Bacteria</taxon>
        <taxon>Pseudomonadati</taxon>
        <taxon>Pseudomonadota</taxon>
        <taxon>Alphaproteobacteria</taxon>
        <taxon>Parvularculales</taxon>
        <taxon>Parvularculaceae</taxon>
        <taxon>Hyphococcus</taxon>
    </lineage>
</organism>
<name>A0ABW1KTT0_9PROT</name>
<protein>
    <recommendedName>
        <fullName evidence="4">PEP-CTERM protein-sorting domain-containing protein</fullName>
    </recommendedName>
</protein>
<comment type="caution">
    <text evidence="2">The sequence shown here is derived from an EMBL/GenBank/DDBJ whole genome shotgun (WGS) entry which is preliminary data.</text>
</comment>
<evidence type="ECO:0000313" key="2">
    <source>
        <dbReference type="EMBL" id="MFC6035530.1"/>
    </source>
</evidence>
<reference evidence="2 3" key="1">
    <citation type="submission" date="2024-09" db="EMBL/GenBank/DDBJ databases">
        <authorList>
            <person name="Zhang Z.-H."/>
        </authorList>
    </citation>
    <scope>NUCLEOTIDE SEQUENCE [LARGE SCALE GENOMIC DNA]</scope>
    <source>
        <strain evidence="2 3">HHTR114</strain>
    </source>
</reference>
<dbReference type="EMBL" id="JBHPON010000001">
    <property type="protein sequence ID" value="MFC6035530.1"/>
    <property type="molecule type" value="Genomic_DNA"/>
</dbReference>
<gene>
    <name evidence="2" type="ORF">ACFMB1_08255</name>
</gene>
<dbReference type="Proteomes" id="UP001596116">
    <property type="component" value="Unassembled WGS sequence"/>
</dbReference>
<dbReference type="RefSeq" id="WP_379879119.1">
    <property type="nucleotide sequence ID" value="NZ_JBHPON010000001.1"/>
</dbReference>
<sequence length="348" mass="35952">MSHKLRFFKFLAAPCAMAASQCVLGVAATAHAAALTIGASVSLDANVRINNGAVRDDITIPIGVTTALSGSAVSAVDDVAATHSDGSYVQVGNQFTDPPTPFIATEVDETTQPDGDNARGLYYVEATVTPDNDGRPVLLERTLTGTATLDFIDIATAASASSDFEIGRDLVLTNTSDTTAYAFEIATGFDMSLAASADDFGSQSLAEAVFSLSFITSGYVAIDYLGSSGDSPTLDDADAGVSVANNCIVGDANYNALFEGVNCQASVSATGTGAPTEASLETVRQFLFGVILAPGSSLRLSFFQSQQTMTSYIDPSVSEVPIPASALLFLGGLGFLARSQRKAKPLFP</sequence>
<evidence type="ECO:0000256" key="1">
    <source>
        <dbReference type="SAM" id="SignalP"/>
    </source>
</evidence>
<feature type="chain" id="PRO_5047029293" description="PEP-CTERM protein-sorting domain-containing protein" evidence="1">
    <location>
        <begin position="33"/>
        <end position="348"/>
    </location>
</feature>
<accession>A0ABW1KTT0</accession>